<dbReference type="GO" id="GO:0055085">
    <property type="term" value="P:transmembrane transport"/>
    <property type="evidence" value="ECO:0007669"/>
    <property type="project" value="UniProtKB-ARBA"/>
</dbReference>
<dbReference type="Gene3D" id="3.40.50.300">
    <property type="entry name" value="P-loop containing nucleotide triphosphate hydrolases"/>
    <property type="match status" value="1"/>
</dbReference>
<dbReference type="PANTHER" id="PTHR43776:SF7">
    <property type="entry name" value="D,D-DIPEPTIDE TRANSPORT ATP-BINDING PROTEIN DDPF-RELATED"/>
    <property type="match status" value="1"/>
</dbReference>
<dbReference type="GO" id="GO:0016887">
    <property type="term" value="F:ATP hydrolysis activity"/>
    <property type="evidence" value="ECO:0007669"/>
    <property type="project" value="InterPro"/>
</dbReference>
<keyword evidence="4 6" id="KW-0067">ATP-binding</keyword>
<dbReference type="InterPro" id="IPR017871">
    <property type="entry name" value="ABC_transporter-like_CS"/>
</dbReference>
<dbReference type="RefSeq" id="WP_021095397.1">
    <property type="nucleotide sequence ID" value="NZ_ANOC01000045.1"/>
</dbReference>
<evidence type="ECO:0000256" key="3">
    <source>
        <dbReference type="ARBA" id="ARBA00022741"/>
    </source>
</evidence>
<dbReference type="Pfam" id="PF08352">
    <property type="entry name" value="oligo_HPY"/>
    <property type="match status" value="1"/>
</dbReference>
<dbReference type="EMBL" id="JXTG01000001">
    <property type="protein sequence ID" value="KIP22622.1"/>
    <property type="molecule type" value="Genomic_DNA"/>
</dbReference>
<evidence type="ECO:0000259" key="5">
    <source>
        <dbReference type="PROSITE" id="PS50893"/>
    </source>
</evidence>
<dbReference type="PROSITE" id="PS00211">
    <property type="entry name" value="ABC_TRANSPORTER_1"/>
    <property type="match status" value="1"/>
</dbReference>
<feature type="domain" description="ABC transporter" evidence="5">
    <location>
        <begin position="15"/>
        <end position="254"/>
    </location>
</feature>
<dbReference type="GO" id="GO:0015833">
    <property type="term" value="P:peptide transport"/>
    <property type="evidence" value="ECO:0007669"/>
    <property type="project" value="InterPro"/>
</dbReference>
<keyword evidence="2" id="KW-0813">Transport</keyword>
<evidence type="ECO:0000256" key="2">
    <source>
        <dbReference type="ARBA" id="ARBA00022448"/>
    </source>
</evidence>
<evidence type="ECO:0000256" key="4">
    <source>
        <dbReference type="ARBA" id="ARBA00022840"/>
    </source>
</evidence>
<sequence length="308" mass="35469">MTFLRVNQLKVHYPVRGGFFRKVIGHVKAVDGISFELKKGETYGLVGESGCGKTTTGRTIIGLVKATAGEILFDGKDLTKLSRREFVQYRKDIQMIFQDPYSSLNPRKRVLDIVAEPLRNFEKLSPQEEKRKVQGLIEKVGLHSDSVYKYPHEFSGGQRQRIGIARALTLNPKLIIADEPVSALDVSVQAQVLNFMKDIQKEFQLTYLFISHDLGIIRHMCDRIGIMYRGQFVEEGTKDEIFHDPKHIYTKRLLASIPNADPLRRQEQQKLRQQIEKDYEQLYSRYFDAEGRVYPLKRISETHSVAIP</sequence>
<protein>
    <submittedName>
        <fullName evidence="6">Glutathione import ATP-binding protein GsiA</fullName>
        <ecNumber evidence="6">3.6.3.-</ecNumber>
    </submittedName>
</protein>
<dbReference type="Proteomes" id="UP000032047">
    <property type="component" value="Unassembled WGS sequence"/>
</dbReference>
<keyword evidence="7" id="KW-1185">Reference proteome</keyword>
<evidence type="ECO:0000256" key="1">
    <source>
        <dbReference type="ARBA" id="ARBA00005417"/>
    </source>
</evidence>
<dbReference type="InterPro" id="IPR050319">
    <property type="entry name" value="ABC_transp_ATP-bind"/>
</dbReference>
<accession>A0A0D0HTQ9</accession>
<keyword evidence="6" id="KW-0378">Hydrolase</keyword>
<dbReference type="InterPro" id="IPR003593">
    <property type="entry name" value="AAA+_ATPase"/>
</dbReference>
<dbReference type="SMART" id="SM00382">
    <property type="entry name" value="AAA"/>
    <property type="match status" value="1"/>
</dbReference>
<dbReference type="InterPro" id="IPR027417">
    <property type="entry name" value="P-loop_NTPase"/>
</dbReference>
<dbReference type="GO" id="GO:0005524">
    <property type="term" value="F:ATP binding"/>
    <property type="evidence" value="ECO:0007669"/>
    <property type="project" value="UniProtKB-KW"/>
</dbReference>
<dbReference type="PANTHER" id="PTHR43776">
    <property type="entry name" value="TRANSPORT ATP-BINDING PROTEIN"/>
    <property type="match status" value="1"/>
</dbReference>
<name>A0A0D0HTQ9_9BACL</name>
<dbReference type="FunFam" id="3.40.50.300:FF:000016">
    <property type="entry name" value="Oligopeptide ABC transporter ATP-binding component"/>
    <property type="match status" value="1"/>
</dbReference>
<dbReference type="EC" id="3.6.3.-" evidence="6"/>
<reference evidence="6 7" key="1">
    <citation type="submission" date="2015-01" db="EMBL/GenBank/DDBJ databases">
        <title>Genome sequence of Anoxybacillus ayderensis strain AB04.</title>
        <authorList>
            <person name="Belduz A.O."/>
            <person name="Canakci S."/>
            <person name="Chan K.-G."/>
            <person name="Kahar U.M."/>
            <person name="Yaakob A.S."/>
            <person name="Chan C.S."/>
            <person name="Goh K.M."/>
        </authorList>
    </citation>
    <scope>NUCLEOTIDE SEQUENCE [LARGE SCALE GENOMIC DNA]</scope>
    <source>
        <strain evidence="6 7">AB04</strain>
    </source>
</reference>
<dbReference type="AlphaFoldDB" id="A0A0D0HTQ9"/>
<organism evidence="6 7">
    <name type="scientific">Anoxybacillus ayderensis</name>
    <dbReference type="NCBI Taxonomy" id="265546"/>
    <lineage>
        <taxon>Bacteria</taxon>
        <taxon>Bacillati</taxon>
        <taxon>Bacillota</taxon>
        <taxon>Bacilli</taxon>
        <taxon>Bacillales</taxon>
        <taxon>Anoxybacillaceae</taxon>
        <taxon>Anoxybacillus</taxon>
    </lineage>
</organism>
<evidence type="ECO:0000313" key="7">
    <source>
        <dbReference type="Proteomes" id="UP000032047"/>
    </source>
</evidence>
<evidence type="ECO:0000313" key="6">
    <source>
        <dbReference type="EMBL" id="KIP22622.1"/>
    </source>
</evidence>
<dbReference type="Pfam" id="PF00005">
    <property type="entry name" value="ABC_tran"/>
    <property type="match status" value="1"/>
</dbReference>
<keyword evidence="3" id="KW-0547">Nucleotide-binding</keyword>
<dbReference type="PATRIC" id="fig|265546.4.peg.309"/>
<dbReference type="SUPFAM" id="SSF52540">
    <property type="entry name" value="P-loop containing nucleoside triphosphate hydrolases"/>
    <property type="match status" value="1"/>
</dbReference>
<comment type="caution">
    <text evidence="6">The sequence shown here is derived from an EMBL/GenBank/DDBJ whole genome shotgun (WGS) entry which is preliminary data.</text>
</comment>
<gene>
    <name evidence="6" type="ORF">JV16_00302</name>
</gene>
<dbReference type="CDD" id="cd03257">
    <property type="entry name" value="ABC_NikE_OppD_transporters"/>
    <property type="match status" value="1"/>
</dbReference>
<dbReference type="PROSITE" id="PS50893">
    <property type="entry name" value="ABC_TRANSPORTER_2"/>
    <property type="match status" value="1"/>
</dbReference>
<accession>A0A7W0HI26</accession>
<proteinExistence type="inferred from homology"/>
<comment type="similarity">
    <text evidence="1">Belongs to the ABC transporter superfamily.</text>
</comment>
<dbReference type="InterPro" id="IPR003439">
    <property type="entry name" value="ABC_transporter-like_ATP-bd"/>
</dbReference>
<dbReference type="InterPro" id="IPR013563">
    <property type="entry name" value="Oligopep_ABC_C"/>
</dbReference>